<feature type="domain" description="Large ribosomal subunit protein bL25 L25" evidence="6">
    <location>
        <begin position="8"/>
        <end position="91"/>
    </location>
</feature>
<evidence type="ECO:0000259" key="6">
    <source>
        <dbReference type="Pfam" id="PF01386"/>
    </source>
</evidence>
<dbReference type="GO" id="GO:0003735">
    <property type="term" value="F:structural constituent of ribosome"/>
    <property type="evidence" value="ECO:0007669"/>
    <property type="project" value="InterPro"/>
</dbReference>
<dbReference type="Gene3D" id="2.170.120.20">
    <property type="entry name" value="Ribosomal protein L25, beta domain"/>
    <property type="match status" value="1"/>
</dbReference>
<evidence type="ECO:0000256" key="5">
    <source>
        <dbReference type="HAMAP-Rule" id="MF_01334"/>
    </source>
</evidence>
<dbReference type="NCBIfam" id="NF004612">
    <property type="entry name" value="PRK05943.1"/>
    <property type="match status" value="1"/>
</dbReference>
<comment type="similarity">
    <text evidence="5">Belongs to the bacterial ribosomal protein bL25 family. CTC subfamily.</text>
</comment>
<dbReference type="InterPro" id="IPR037121">
    <property type="entry name" value="Ribosomal_bL25_C"/>
</dbReference>
<reference evidence="9" key="1">
    <citation type="submission" date="2007-10" db="EMBL/GenBank/DDBJ databases">
        <title>Complete genome of Alkaliphilus oremlandii OhILAs.</title>
        <authorList>
            <person name="Copeland A."/>
            <person name="Lucas S."/>
            <person name="Lapidus A."/>
            <person name="Barry K."/>
            <person name="Detter J.C."/>
            <person name="Glavina del Rio T."/>
            <person name="Hammon N."/>
            <person name="Israni S."/>
            <person name="Dalin E."/>
            <person name="Tice H."/>
            <person name="Pitluck S."/>
            <person name="Chain P."/>
            <person name="Malfatti S."/>
            <person name="Shin M."/>
            <person name="Vergez L."/>
            <person name="Schmutz J."/>
            <person name="Larimer F."/>
            <person name="Land M."/>
            <person name="Hauser L."/>
            <person name="Kyrpides N."/>
            <person name="Mikhailova N."/>
            <person name="Stolz J.F."/>
            <person name="Dawson A."/>
            <person name="Fisher E."/>
            <person name="Crable B."/>
            <person name="Perera E."/>
            <person name="Lisak J."/>
            <person name="Ranganathan M."/>
            <person name="Basu P."/>
            <person name="Richardson P."/>
        </authorList>
    </citation>
    <scope>NUCLEOTIDE SEQUENCE [LARGE SCALE GENOMIC DNA]</scope>
    <source>
        <strain evidence="9">OhILAs</strain>
    </source>
</reference>
<organism evidence="8 9">
    <name type="scientific">Alkaliphilus oremlandii (strain OhILAs)</name>
    <name type="common">Clostridium oremlandii (strain OhILAs)</name>
    <dbReference type="NCBI Taxonomy" id="350688"/>
    <lineage>
        <taxon>Bacteria</taxon>
        <taxon>Bacillati</taxon>
        <taxon>Bacillota</taxon>
        <taxon>Clostridia</taxon>
        <taxon>Peptostreptococcales</taxon>
        <taxon>Natronincolaceae</taxon>
        <taxon>Alkaliphilus</taxon>
    </lineage>
</organism>
<protein>
    <recommendedName>
        <fullName evidence="5">Large ribosomal subunit protein bL25</fullName>
    </recommendedName>
    <alternativeName>
        <fullName evidence="5">General stress protein CTC</fullName>
    </alternativeName>
</protein>
<dbReference type="Pfam" id="PF14693">
    <property type="entry name" value="Ribosomal_TL5_C"/>
    <property type="match status" value="1"/>
</dbReference>
<dbReference type="KEGG" id="aoe:Clos_0045"/>
<evidence type="ECO:0000256" key="4">
    <source>
        <dbReference type="ARBA" id="ARBA00023274"/>
    </source>
</evidence>
<keyword evidence="2 5" id="KW-0694">RNA-binding</keyword>
<dbReference type="NCBIfam" id="TIGR00731">
    <property type="entry name" value="bL25_bact_ctc"/>
    <property type="match status" value="1"/>
</dbReference>
<dbReference type="HAMAP" id="MF_01334">
    <property type="entry name" value="Ribosomal_bL25_CTC"/>
    <property type="match status" value="1"/>
</dbReference>
<dbReference type="InterPro" id="IPR029751">
    <property type="entry name" value="Ribosomal_L25_dom"/>
</dbReference>
<evidence type="ECO:0000256" key="2">
    <source>
        <dbReference type="ARBA" id="ARBA00022884"/>
    </source>
</evidence>
<evidence type="ECO:0000313" key="9">
    <source>
        <dbReference type="Proteomes" id="UP000000269"/>
    </source>
</evidence>
<dbReference type="GO" id="GO:0006412">
    <property type="term" value="P:translation"/>
    <property type="evidence" value="ECO:0007669"/>
    <property type="project" value="UniProtKB-UniRule"/>
</dbReference>
<dbReference type="AlphaFoldDB" id="A8MEE4"/>
<evidence type="ECO:0000256" key="3">
    <source>
        <dbReference type="ARBA" id="ARBA00022980"/>
    </source>
</evidence>
<dbReference type="Pfam" id="PF01386">
    <property type="entry name" value="Ribosomal_L25p"/>
    <property type="match status" value="1"/>
</dbReference>
<feature type="domain" description="Large ribosomal subunit protein bL25 beta" evidence="7">
    <location>
        <begin position="99"/>
        <end position="179"/>
    </location>
</feature>
<dbReference type="eggNOG" id="COG1825">
    <property type="taxonomic scope" value="Bacteria"/>
</dbReference>
<dbReference type="InterPro" id="IPR020057">
    <property type="entry name" value="Ribosomal_bL25_b-dom"/>
</dbReference>
<sequence length="191" mass="21377">MKYAFRSEVRKNVGKNSSHRLREKGYVPAVIYGSNINTIPIELDHNEVQECIRNNNGGGLVTLNIDENDYTVFIKEIQKDPVTGNIIHLDFQQVDQNEKIHVLVPIILKGKSNIKRSGSILQQQLRDLEVECSANNIPKALEVDISHFKPGDTLKVGDVEFGEEISIVHDAESIIASVAFAQQNIESETEV</sequence>
<dbReference type="PANTHER" id="PTHR33284:SF1">
    <property type="entry name" value="RIBOSOMAL PROTEIN L25_GLN-TRNA SYNTHETASE, ANTI-CODON-BINDING DOMAIN-CONTAINING PROTEIN"/>
    <property type="match status" value="1"/>
</dbReference>
<dbReference type="RefSeq" id="WP_012157930.1">
    <property type="nucleotide sequence ID" value="NC_009922.1"/>
</dbReference>
<evidence type="ECO:0000256" key="1">
    <source>
        <dbReference type="ARBA" id="ARBA00022730"/>
    </source>
</evidence>
<dbReference type="GO" id="GO:0008097">
    <property type="term" value="F:5S rRNA binding"/>
    <property type="evidence" value="ECO:0007669"/>
    <property type="project" value="InterPro"/>
</dbReference>
<keyword evidence="4 5" id="KW-0687">Ribonucleoprotein</keyword>
<name>A8MEE4_ALKOO</name>
<dbReference type="InterPro" id="IPR020056">
    <property type="entry name" value="Rbsml_bL25/Gln-tRNA_synth_N"/>
</dbReference>
<comment type="function">
    <text evidence="5">This is one of the proteins that binds to the 5S RNA in the ribosome where it forms part of the central protuberance.</text>
</comment>
<keyword evidence="9" id="KW-1185">Reference proteome</keyword>
<dbReference type="Gene3D" id="2.40.240.10">
    <property type="entry name" value="Ribosomal Protein L25, Chain P"/>
    <property type="match status" value="1"/>
</dbReference>
<dbReference type="STRING" id="350688.Clos_0045"/>
<gene>
    <name evidence="5" type="primary">rplY</name>
    <name evidence="5" type="synonym">ctc</name>
    <name evidence="8" type="ordered locus">Clos_0045</name>
</gene>
<dbReference type="EMBL" id="CP000853">
    <property type="protein sequence ID" value="ABW17615.1"/>
    <property type="molecule type" value="Genomic_DNA"/>
</dbReference>
<evidence type="ECO:0000259" key="7">
    <source>
        <dbReference type="Pfam" id="PF14693"/>
    </source>
</evidence>
<dbReference type="OrthoDB" id="9790002at2"/>
<dbReference type="InterPro" id="IPR011035">
    <property type="entry name" value="Ribosomal_bL25/Gln-tRNA_synth"/>
</dbReference>
<dbReference type="SUPFAM" id="SSF50715">
    <property type="entry name" value="Ribosomal protein L25-like"/>
    <property type="match status" value="1"/>
</dbReference>
<dbReference type="InterPro" id="IPR020930">
    <property type="entry name" value="Ribosomal_uL5_bac-type"/>
</dbReference>
<comment type="subunit">
    <text evidence="5">Part of the 50S ribosomal subunit; part of the 5S rRNA/L5/L18/L25 subcomplex. Contacts the 5S rRNA. Binds to the 5S rRNA independently of L5 and L18.</text>
</comment>
<evidence type="ECO:0000313" key="8">
    <source>
        <dbReference type="EMBL" id="ABW17615.1"/>
    </source>
</evidence>
<dbReference type="GO" id="GO:0022625">
    <property type="term" value="C:cytosolic large ribosomal subunit"/>
    <property type="evidence" value="ECO:0007669"/>
    <property type="project" value="TreeGrafter"/>
</dbReference>
<dbReference type="Proteomes" id="UP000000269">
    <property type="component" value="Chromosome"/>
</dbReference>
<accession>A8MEE4</accession>
<dbReference type="CDD" id="cd00495">
    <property type="entry name" value="Ribosomal_L25_TL5_CTC"/>
    <property type="match status" value="1"/>
</dbReference>
<keyword evidence="1 5" id="KW-0699">rRNA-binding</keyword>
<proteinExistence type="inferred from homology"/>
<keyword evidence="3 5" id="KW-0689">Ribosomal protein</keyword>
<dbReference type="InterPro" id="IPR001021">
    <property type="entry name" value="Ribosomal_bL25_long"/>
</dbReference>
<dbReference type="PANTHER" id="PTHR33284">
    <property type="entry name" value="RIBOSOMAL PROTEIN L25/GLN-TRNA SYNTHETASE, ANTI-CODON-BINDING DOMAIN-CONTAINING PROTEIN"/>
    <property type="match status" value="1"/>
</dbReference>
<dbReference type="HOGENOM" id="CLU_075939_2_2_9"/>